<comment type="caution">
    <text evidence="2">The sequence shown here is derived from an EMBL/GenBank/DDBJ whole genome shotgun (WGS) entry which is preliminary data.</text>
</comment>
<keyword evidence="3" id="KW-1185">Reference proteome</keyword>
<dbReference type="Proteomes" id="UP000685013">
    <property type="component" value="Chromosome 17"/>
</dbReference>
<protein>
    <submittedName>
        <fullName evidence="2">Uncharacterized protein</fullName>
    </submittedName>
</protein>
<sequence length="177" mass="19375">MEGMAEGAAAPSLPDLVLSLEQASFMAKQLSSTSNPAHLLQIYNSLHQANLNLSVFLSTPHYPQSLPLPPPSINDNLLSSATSAAFNDSGNEPMQVGDDEDADAEQNSKGTIEMVEEKMKDCFIKNKRVKRKLSPSAAAMAEERRVHRDNRFSATAKGFDPHVERLRALDLISQFHA</sequence>
<dbReference type="AlphaFoldDB" id="A0AAV6M4F4"/>
<reference evidence="2 3" key="1">
    <citation type="journal article" date="2021" name="Hortic Res">
        <title>The domestication of Cucurbita argyrosperma as revealed by the genome of its wild relative.</title>
        <authorList>
            <person name="Barrera-Redondo J."/>
            <person name="Sanchez-de la Vega G."/>
            <person name="Aguirre-Liguori J.A."/>
            <person name="Castellanos-Morales G."/>
            <person name="Gutierrez-Guerrero Y.T."/>
            <person name="Aguirre-Dugua X."/>
            <person name="Aguirre-Planter E."/>
            <person name="Tenaillon M.I."/>
            <person name="Lira-Saade R."/>
            <person name="Eguiarte L.E."/>
        </authorList>
    </citation>
    <scope>NUCLEOTIDE SEQUENCE [LARGE SCALE GENOMIC DNA]</scope>
    <source>
        <strain evidence="2">JBR-2021</strain>
    </source>
</reference>
<evidence type="ECO:0000313" key="3">
    <source>
        <dbReference type="Proteomes" id="UP000685013"/>
    </source>
</evidence>
<dbReference type="PANTHER" id="PTHR37697">
    <property type="entry name" value="AP2-LIKE ETHYLENE-RESPONSIVE TRANSCRIPTION FACTOR SNZ"/>
    <property type="match status" value="1"/>
</dbReference>
<accession>A0AAV6M4F4</accession>
<evidence type="ECO:0000313" key="2">
    <source>
        <dbReference type="EMBL" id="KAG6574778.1"/>
    </source>
</evidence>
<proteinExistence type="predicted"/>
<dbReference type="EMBL" id="JAGKQH010000017">
    <property type="protein sequence ID" value="KAG6574778.1"/>
    <property type="molecule type" value="Genomic_DNA"/>
</dbReference>
<feature type="compositionally biased region" description="Polar residues" evidence="1">
    <location>
        <begin position="83"/>
        <end position="92"/>
    </location>
</feature>
<evidence type="ECO:0000256" key="1">
    <source>
        <dbReference type="SAM" id="MobiDB-lite"/>
    </source>
</evidence>
<organism evidence="2 3">
    <name type="scientific">Cucurbita argyrosperma subsp. sororia</name>
    <dbReference type="NCBI Taxonomy" id="37648"/>
    <lineage>
        <taxon>Eukaryota</taxon>
        <taxon>Viridiplantae</taxon>
        <taxon>Streptophyta</taxon>
        <taxon>Embryophyta</taxon>
        <taxon>Tracheophyta</taxon>
        <taxon>Spermatophyta</taxon>
        <taxon>Magnoliopsida</taxon>
        <taxon>eudicotyledons</taxon>
        <taxon>Gunneridae</taxon>
        <taxon>Pentapetalae</taxon>
        <taxon>rosids</taxon>
        <taxon>fabids</taxon>
        <taxon>Cucurbitales</taxon>
        <taxon>Cucurbitaceae</taxon>
        <taxon>Cucurbiteae</taxon>
        <taxon>Cucurbita</taxon>
    </lineage>
</organism>
<name>A0AAV6M4F4_9ROSI</name>
<feature type="non-terminal residue" evidence="2">
    <location>
        <position position="1"/>
    </location>
</feature>
<gene>
    <name evidence="2" type="ORF">SDJN03_25417</name>
</gene>
<dbReference type="PANTHER" id="PTHR37697:SF2">
    <property type="entry name" value="AP2-LIKE ETHYLENE-RESPONSIVE TRANSCRIPTION FACTOR SNZ"/>
    <property type="match status" value="1"/>
</dbReference>
<feature type="region of interest" description="Disordered" evidence="1">
    <location>
        <begin position="83"/>
        <end position="106"/>
    </location>
</feature>